<evidence type="ECO:0000313" key="2">
    <source>
        <dbReference type="EMBL" id="MQM04017.1"/>
    </source>
</evidence>
<protein>
    <submittedName>
        <fullName evidence="2">Uncharacterized protein</fullName>
    </submittedName>
</protein>
<reference evidence="2" key="1">
    <citation type="submission" date="2017-07" db="EMBL/GenBank/DDBJ databases">
        <title>Taro Niue Genome Assembly and Annotation.</title>
        <authorList>
            <person name="Atibalentja N."/>
            <person name="Keating K."/>
            <person name="Fields C.J."/>
        </authorList>
    </citation>
    <scope>NUCLEOTIDE SEQUENCE</scope>
    <source>
        <strain evidence="2">Niue_2</strain>
        <tissue evidence="2">Leaf</tissue>
    </source>
</reference>
<feature type="compositionally biased region" description="Polar residues" evidence="1">
    <location>
        <begin position="1"/>
        <end position="12"/>
    </location>
</feature>
<dbReference type="EMBL" id="NMUH01003139">
    <property type="protein sequence ID" value="MQM04017.1"/>
    <property type="molecule type" value="Genomic_DNA"/>
</dbReference>
<proteinExistence type="predicted"/>
<organism evidence="2 3">
    <name type="scientific">Colocasia esculenta</name>
    <name type="common">Wild taro</name>
    <name type="synonym">Arum esculentum</name>
    <dbReference type="NCBI Taxonomy" id="4460"/>
    <lineage>
        <taxon>Eukaryota</taxon>
        <taxon>Viridiplantae</taxon>
        <taxon>Streptophyta</taxon>
        <taxon>Embryophyta</taxon>
        <taxon>Tracheophyta</taxon>
        <taxon>Spermatophyta</taxon>
        <taxon>Magnoliopsida</taxon>
        <taxon>Liliopsida</taxon>
        <taxon>Araceae</taxon>
        <taxon>Aroideae</taxon>
        <taxon>Colocasieae</taxon>
        <taxon>Colocasia</taxon>
    </lineage>
</organism>
<feature type="region of interest" description="Disordered" evidence="1">
    <location>
        <begin position="1"/>
        <end position="20"/>
    </location>
</feature>
<dbReference type="Proteomes" id="UP000652761">
    <property type="component" value="Unassembled WGS sequence"/>
</dbReference>
<evidence type="ECO:0000313" key="3">
    <source>
        <dbReference type="Proteomes" id="UP000652761"/>
    </source>
</evidence>
<accession>A0A843W9F0</accession>
<name>A0A843W9F0_COLES</name>
<gene>
    <name evidence="2" type="ORF">Taro_036806</name>
</gene>
<evidence type="ECO:0000256" key="1">
    <source>
        <dbReference type="SAM" id="MobiDB-lite"/>
    </source>
</evidence>
<sequence>MTKMLWTSNASSKNKKDPTKGLRELLEEEWTYSTEVFGGYVKKSQREKSIEQRDRRKSLDIFERVCSDGDGPRDDELLLNGSILITNLLDPAVDGGVGILE</sequence>
<comment type="caution">
    <text evidence="2">The sequence shown here is derived from an EMBL/GenBank/DDBJ whole genome shotgun (WGS) entry which is preliminary data.</text>
</comment>
<dbReference type="AlphaFoldDB" id="A0A843W9F0"/>
<keyword evidence="3" id="KW-1185">Reference proteome</keyword>